<dbReference type="NCBIfam" id="TIGR00797">
    <property type="entry name" value="matE"/>
    <property type="match status" value="1"/>
</dbReference>
<feature type="transmembrane region" description="Helical" evidence="7">
    <location>
        <begin position="211"/>
        <end position="227"/>
    </location>
</feature>
<evidence type="ECO:0000256" key="4">
    <source>
        <dbReference type="ARBA" id="ARBA00022692"/>
    </source>
</evidence>
<dbReference type="GO" id="GO:0015297">
    <property type="term" value="F:antiporter activity"/>
    <property type="evidence" value="ECO:0007669"/>
    <property type="project" value="InterPro"/>
</dbReference>
<dbReference type="InterPro" id="IPR048279">
    <property type="entry name" value="MdtK-like"/>
</dbReference>
<keyword evidence="4 7" id="KW-0812">Transmembrane</keyword>
<keyword evidence="2" id="KW-0813">Transport</keyword>
<proteinExistence type="predicted"/>
<feature type="transmembrane region" description="Helical" evidence="7">
    <location>
        <begin position="142"/>
        <end position="163"/>
    </location>
</feature>
<organism evidence="8 9">
    <name type="scientific">Actinoplanes campanulatus</name>
    <dbReference type="NCBI Taxonomy" id="113559"/>
    <lineage>
        <taxon>Bacteria</taxon>
        <taxon>Bacillati</taxon>
        <taxon>Actinomycetota</taxon>
        <taxon>Actinomycetes</taxon>
        <taxon>Micromonosporales</taxon>
        <taxon>Micromonosporaceae</taxon>
        <taxon>Actinoplanes</taxon>
    </lineage>
</organism>
<evidence type="ECO:0000256" key="5">
    <source>
        <dbReference type="ARBA" id="ARBA00022989"/>
    </source>
</evidence>
<evidence type="ECO:0000256" key="3">
    <source>
        <dbReference type="ARBA" id="ARBA00022475"/>
    </source>
</evidence>
<dbReference type="EMBL" id="JACHXF010000038">
    <property type="protein sequence ID" value="MBB3101434.1"/>
    <property type="molecule type" value="Genomic_DNA"/>
</dbReference>
<dbReference type="PANTHER" id="PTHR43549:SF3">
    <property type="entry name" value="MULTIDRUG RESISTANCE PROTEIN YPNP-RELATED"/>
    <property type="match status" value="1"/>
</dbReference>
<evidence type="ECO:0000256" key="1">
    <source>
        <dbReference type="ARBA" id="ARBA00004651"/>
    </source>
</evidence>
<keyword evidence="9" id="KW-1185">Reference proteome</keyword>
<feature type="transmembrane region" description="Helical" evidence="7">
    <location>
        <begin position="307"/>
        <end position="328"/>
    </location>
</feature>
<name>A0A7W5ATA6_9ACTN</name>
<dbReference type="InterPro" id="IPR002528">
    <property type="entry name" value="MATE_fam"/>
</dbReference>
<evidence type="ECO:0000313" key="9">
    <source>
        <dbReference type="Proteomes" id="UP000590749"/>
    </source>
</evidence>
<dbReference type="PIRSF" id="PIRSF006603">
    <property type="entry name" value="DinF"/>
    <property type="match status" value="1"/>
</dbReference>
<evidence type="ECO:0000256" key="7">
    <source>
        <dbReference type="SAM" id="Phobius"/>
    </source>
</evidence>
<dbReference type="Proteomes" id="UP000590749">
    <property type="component" value="Unassembled WGS sequence"/>
</dbReference>
<evidence type="ECO:0000313" key="8">
    <source>
        <dbReference type="EMBL" id="MBB3101434.1"/>
    </source>
</evidence>
<dbReference type="Pfam" id="PF01554">
    <property type="entry name" value="MatE"/>
    <property type="match status" value="2"/>
</dbReference>
<feature type="transmembrane region" description="Helical" evidence="7">
    <location>
        <begin position="362"/>
        <end position="383"/>
    </location>
</feature>
<keyword evidence="3" id="KW-1003">Cell membrane</keyword>
<dbReference type="PANTHER" id="PTHR43549">
    <property type="entry name" value="MULTIDRUG RESISTANCE PROTEIN YPNP-RELATED"/>
    <property type="match status" value="1"/>
</dbReference>
<feature type="transmembrane region" description="Helical" evidence="7">
    <location>
        <begin position="86"/>
        <end position="105"/>
    </location>
</feature>
<dbReference type="GO" id="GO:0005886">
    <property type="term" value="C:plasma membrane"/>
    <property type="evidence" value="ECO:0007669"/>
    <property type="project" value="UniProtKB-SubCell"/>
</dbReference>
<gene>
    <name evidence="8" type="ORF">FHR83_009163</name>
</gene>
<feature type="transmembrane region" description="Helical" evidence="7">
    <location>
        <begin position="6"/>
        <end position="29"/>
    </location>
</feature>
<feature type="transmembrane region" description="Helical" evidence="7">
    <location>
        <begin position="117"/>
        <end position="136"/>
    </location>
</feature>
<protein>
    <submittedName>
        <fullName evidence="8">Putative MATE family efflux protein</fullName>
    </submittedName>
</protein>
<feature type="transmembrane region" description="Helical" evidence="7">
    <location>
        <begin position="41"/>
        <end position="66"/>
    </location>
</feature>
<feature type="transmembrane region" description="Helical" evidence="7">
    <location>
        <begin position="273"/>
        <end position="295"/>
    </location>
</feature>
<sequence length="399" mass="40780">MAAVNLAAPVLLVLGAVSATVGAGGASLVSRSLGAGDTAVAARAAGNAFTLFWLTAATITIAGLATLDPLITALGAEAGARDDTRAYTAILLCGALVSTGFSSLVRAEGRMRYATMLWLIPVLVQITLDPLLIFVFDLGVRGAALGTVGGQAVSALMGLWFFFGRRHRPYRITARDLRPHRPTIAALLGVGAPSFLAGFGATLLAVLVNNILAGAAGTVALAAYAVCSRIQTFVMMPQLGISQGLQPIVGFNAGRGLPGRVARARTVALRATIGYGVTAAAVLIAFAGPLVAVFVDDPAIAPAAEHALRILAVGIAAAGVTPLVSAYFQSLGRTAPSYLLSVGSLLLIKAPLVIVVSRTGLAGIWTSLAAGDITCAVVALLLLRLDRSIPRPHPYRSSF</sequence>
<comment type="subcellular location">
    <subcellularLocation>
        <location evidence="1">Cell membrane</location>
        <topology evidence="1">Multi-pass membrane protein</topology>
    </subcellularLocation>
</comment>
<dbReference type="InterPro" id="IPR052031">
    <property type="entry name" value="Membrane_Transporter-Flippase"/>
</dbReference>
<dbReference type="AlphaFoldDB" id="A0A7W5ATA6"/>
<evidence type="ECO:0000256" key="2">
    <source>
        <dbReference type="ARBA" id="ARBA00022448"/>
    </source>
</evidence>
<keyword evidence="6 7" id="KW-0472">Membrane</keyword>
<comment type="caution">
    <text evidence="8">The sequence shown here is derived from an EMBL/GenBank/DDBJ whole genome shotgun (WGS) entry which is preliminary data.</text>
</comment>
<reference evidence="8 9" key="1">
    <citation type="submission" date="2020-08" db="EMBL/GenBank/DDBJ databases">
        <title>Genomic Encyclopedia of Type Strains, Phase III (KMG-III): the genomes of soil and plant-associated and newly described type strains.</title>
        <authorList>
            <person name="Whitman W."/>
        </authorList>
    </citation>
    <scope>NUCLEOTIDE SEQUENCE [LARGE SCALE GENOMIC DNA]</scope>
    <source>
        <strain evidence="8 9">CECT 3287</strain>
    </source>
</reference>
<feature type="transmembrane region" description="Helical" evidence="7">
    <location>
        <begin position="184"/>
        <end position="205"/>
    </location>
</feature>
<evidence type="ECO:0000256" key="6">
    <source>
        <dbReference type="ARBA" id="ARBA00023136"/>
    </source>
</evidence>
<accession>A0A7W5ATA6</accession>
<keyword evidence="5 7" id="KW-1133">Transmembrane helix</keyword>
<feature type="transmembrane region" description="Helical" evidence="7">
    <location>
        <begin position="335"/>
        <end position="356"/>
    </location>
</feature>
<dbReference type="GO" id="GO:0042910">
    <property type="term" value="F:xenobiotic transmembrane transporter activity"/>
    <property type="evidence" value="ECO:0007669"/>
    <property type="project" value="InterPro"/>
</dbReference>